<organism evidence="3 4">
    <name type="scientific">Hermetia illucens</name>
    <name type="common">Black soldier fly</name>
    <dbReference type="NCBI Taxonomy" id="343691"/>
    <lineage>
        <taxon>Eukaryota</taxon>
        <taxon>Metazoa</taxon>
        <taxon>Ecdysozoa</taxon>
        <taxon>Arthropoda</taxon>
        <taxon>Hexapoda</taxon>
        <taxon>Insecta</taxon>
        <taxon>Pterygota</taxon>
        <taxon>Neoptera</taxon>
        <taxon>Endopterygota</taxon>
        <taxon>Diptera</taxon>
        <taxon>Brachycera</taxon>
        <taxon>Stratiomyomorpha</taxon>
        <taxon>Stratiomyidae</taxon>
        <taxon>Hermetiinae</taxon>
        <taxon>Hermetia</taxon>
    </lineage>
</organism>
<dbReference type="Proteomes" id="UP000594454">
    <property type="component" value="Chromosome 6"/>
</dbReference>
<dbReference type="EMBL" id="LR899014">
    <property type="protein sequence ID" value="CAD7091946.1"/>
    <property type="molecule type" value="Genomic_DNA"/>
</dbReference>
<evidence type="ECO:0000256" key="1">
    <source>
        <dbReference type="SAM" id="MobiDB-lite"/>
    </source>
</evidence>
<evidence type="ECO:0000313" key="3">
    <source>
        <dbReference type="EMBL" id="CAD7091946.1"/>
    </source>
</evidence>
<evidence type="ECO:0008006" key="5">
    <source>
        <dbReference type="Google" id="ProtNLM"/>
    </source>
</evidence>
<evidence type="ECO:0000313" key="4">
    <source>
        <dbReference type="Proteomes" id="UP000594454"/>
    </source>
</evidence>
<name>A0A7R8V316_HERIL</name>
<reference evidence="3 4" key="1">
    <citation type="submission" date="2020-11" db="EMBL/GenBank/DDBJ databases">
        <authorList>
            <person name="Wallbank WR R."/>
            <person name="Pardo Diaz C."/>
            <person name="Kozak K."/>
            <person name="Martin S."/>
            <person name="Jiggins C."/>
            <person name="Moest M."/>
            <person name="Warren A I."/>
            <person name="Generalovic N T."/>
            <person name="Byers J.R.P. K."/>
            <person name="Montejo-Kovacevich G."/>
            <person name="Yen C E."/>
        </authorList>
    </citation>
    <scope>NUCLEOTIDE SEQUENCE [LARGE SCALE GENOMIC DNA]</scope>
</reference>
<dbReference type="InParanoid" id="A0A7R8V316"/>
<protein>
    <recommendedName>
        <fullName evidence="5">Cytochrome c oxidase assembly factor 3</fullName>
    </recommendedName>
</protein>
<dbReference type="OrthoDB" id="6593925at2759"/>
<keyword evidence="4" id="KW-1185">Reference proteome</keyword>
<keyword evidence="2" id="KW-0812">Transmembrane</keyword>
<proteinExistence type="predicted"/>
<sequence length="100" mass="11511">MATPMSSGIHPGKKPRRLRGTPSWRIRNYFATGVLVAGTALFALIQALTYNKEKNEKIRQFLAVTEEEKDRRGLMSLIKPRRGEEILRIMEEAEEIKKKI</sequence>
<feature type="region of interest" description="Disordered" evidence="1">
    <location>
        <begin position="1"/>
        <end position="20"/>
    </location>
</feature>
<gene>
    <name evidence="3" type="ORF">HERILL_LOCUS14342</name>
</gene>
<evidence type="ECO:0000256" key="2">
    <source>
        <dbReference type="SAM" id="Phobius"/>
    </source>
</evidence>
<keyword evidence="2" id="KW-0472">Membrane</keyword>
<keyword evidence="2" id="KW-1133">Transmembrane helix</keyword>
<feature type="transmembrane region" description="Helical" evidence="2">
    <location>
        <begin position="29"/>
        <end position="50"/>
    </location>
</feature>
<accession>A0A7R8V316</accession>
<dbReference type="AlphaFoldDB" id="A0A7R8V316"/>
<dbReference type="OMA" id="IWSLTPM"/>